<gene>
    <name evidence="2" type="ORF">AQJ46_46985</name>
</gene>
<reference evidence="2 3" key="1">
    <citation type="submission" date="2015-10" db="EMBL/GenBank/DDBJ databases">
        <title>Draft genome sequence of Streptomyces canus DSM 40017, type strain for the species Streptomyces canus.</title>
        <authorList>
            <person name="Ruckert C."/>
            <person name="Winkler A."/>
            <person name="Kalinowski J."/>
            <person name="Kampfer P."/>
            <person name="Glaeser S."/>
        </authorList>
    </citation>
    <scope>NUCLEOTIDE SEQUENCE [LARGE SCALE GENOMIC DNA]</scope>
    <source>
        <strain evidence="2 3">DSM 40017</strain>
    </source>
</reference>
<dbReference type="EMBL" id="LMWU01000070">
    <property type="protein sequence ID" value="KUN57614.1"/>
    <property type="molecule type" value="Genomic_DNA"/>
</dbReference>
<feature type="compositionally biased region" description="Basic residues" evidence="1">
    <location>
        <begin position="1"/>
        <end position="13"/>
    </location>
</feature>
<dbReference type="STRING" id="58343.AQJ46_46985"/>
<dbReference type="Proteomes" id="UP000053669">
    <property type="component" value="Unassembled WGS sequence"/>
</dbReference>
<feature type="region of interest" description="Disordered" evidence="1">
    <location>
        <begin position="1"/>
        <end position="62"/>
    </location>
</feature>
<dbReference type="AlphaFoldDB" id="A0A124HV81"/>
<sequence>MLLRRPLLRRRARLGAGAEPETRTVMPRSSPVHELSSADRLDHGPLPATAPPPGQDDAERAVRAWLHRDQYGLPDTPAKESH</sequence>
<comment type="caution">
    <text evidence="2">The sequence shown here is derived from an EMBL/GenBank/DDBJ whole genome shotgun (WGS) entry which is preliminary data.</text>
</comment>
<accession>A0A124HV81</accession>
<evidence type="ECO:0000313" key="2">
    <source>
        <dbReference type="EMBL" id="KUN57614.1"/>
    </source>
</evidence>
<organism evidence="2 3">
    <name type="scientific">Streptomyces canus</name>
    <dbReference type="NCBI Taxonomy" id="58343"/>
    <lineage>
        <taxon>Bacteria</taxon>
        <taxon>Bacillati</taxon>
        <taxon>Actinomycetota</taxon>
        <taxon>Actinomycetes</taxon>
        <taxon>Kitasatosporales</taxon>
        <taxon>Streptomycetaceae</taxon>
        <taxon>Streptomyces</taxon>
        <taxon>Streptomyces aurantiacus group</taxon>
    </lineage>
</organism>
<protein>
    <submittedName>
        <fullName evidence="2">Uncharacterized protein</fullName>
    </submittedName>
</protein>
<proteinExistence type="predicted"/>
<evidence type="ECO:0000256" key="1">
    <source>
        <dbReference type="SAM" id="MobiDB-lite"/>
    </source>
</evidence>
<evidence type="ECO:0000313" key="3">
    <source>
        <dbReference type="Proteomes" id="UP000053669"/>
    </source>
</evidence>
<name>A0A124HV81_9ACTN</name>